<evidence type="ECO:0000256" key="1">
    <source>
        <dbReference type="SAM" id="MobiDB-lite"/>
    </source>
</evidence>
<dbReference type="AlphaFoldDB" id="A0A061AXR5"/>
<proteinExistence type="predicted"/>
<dbReference type="EMBL" id="LK052894">
    <property type="protein sequence ID" value="CDR42448.1"/>
    <property type="molecule type" value="Genomic_DNA"/>
</dbReference>
<name>A0A061AXR5_CYBFA</name>
<sequence length="179" mass="20380">MNRGGIQSLTPHQLQQLKLHQQQLQQEQQKQHHHQQQQQQQLKLRPLGVSQLANVQAAQAARSKISERKSLLMEDDMEFCPQTTEPSPQMRPTLLKRGNPQMISVSQGSYHHTQMMSSPFSTPAKMSTQSMGRLQGLQGYLRHSPQPMMVSPSHIYSSPQGIMRRMDNMYGGAQSPGRW</sequence>
<feature type="region of interest" description="Disordered" evidence="1">
    <location>
        <begin position="17"/>
        <end position="42"/>
    </location>
</feature>
<feature type="compositionally biased region" description="Low complexity" evidence="1">
    <location>
        <begin position="17"/>
        <end position="28"/>
    </location>
</feature>
<gene>
    <name evidence="2" type="ORF">CYFA0S_09e03807g</name>
</gene>
<accession>A0A061AXR5</accession>
<evidence type="ECO:0000313" key="2">
    <source>
        <dbReference type="EMBL" id="CDR42448.1"/>
    </source>
</evidence>
<organism evidence="2">
    <name type="scientific">Cyberlindnera fabianii</name>
    <name type="common">Yeast</name>
    <name type="synonym">Hansenula fabianii</name>
    <dbReference type="NCBI Taxonomy" id="36022"/>
    <lineage>
        <taxon>Eukaryota</taxon>
        <taxon>Fungi</taxon>
        <taxon>Dikarya</taxon>
        <taxon>Ascomycota</taxon>
        <taxon>Saccharomycotina</taxon>
        <taxon>Saccharomycetes</taxon>
        <taxon>Phaffomycetales</taxon>
        <taxon>Phaffomycetaceae</taxon>
        <taxon>Cyberlindnera</taxon>
    </lineage>
</organism>
<protein>
    <submittedName>
        <fullName evidence="2">CYFA0S09e03807g1_1</fullName>
    </submittedName>
</protein>
<reference evidence="2" key="1">
    <citation type="journal article" date="2014" name="Genome Announc.">
        <title>Genome sequence of the yeast Cyberlindnera fabianii (Hansenula fabianii).</title>
        <authorList>
            <person name="Freel K.C."/>
            <person name="Sarilar V."/>
            <person name="Neuveglise C."/>
            <person name="Devillers H."/>
            <person name="Friedrich A."/>
            <person name="Schacherer J."/>
        </authorList>
    </citation>
    <scope>NUCLEOTIDE SEQUENCE</scope>
    <source>
        <strain evidence="2">YJS4271</strain>
    </source>
</reference>